<feature type="compositionally biased region" description="Basic and acidic residues" evidence="1">
    <location>
        <begin position="7"/>
        <end position="22"/>
    </location>
</feature>
<gene>
    <name evidence="2" type="ORF">GMARGA_LOCUS34649</name>
</gene>
<comment type="caution">
    <text evidence="2">The sequence shown here is derived from an EMBL/GenBank/DDBJ whole genome shotgun (WGS) entry which is preliminary data.</text>
</comment>
<evidence type="ECO:0000256" key="1">
    <source>
        <dbReference type="SAM" id="MobiDB-lite"/>
    </source>
</evidence>
<dbReference type="Proteomes" id="UP000789901">
    <property type="component" value="Unassembled WGS sequence"/>
</dbReference>
<name>A0ABN7WSP9_GIGMA</name>
<organism evidence="2 3">
    <name type="scientific">Gigaspora margarita</name>
    <dbReference type="NCBI Taxonomy" id="4874"/>
    <lineage>
        <taxon>Eukaryota</taxon>
        <taxon>Fungi</taxon>
        <taxon>Fungi incertae sedis</taxon>
        <taxon>Mucoromycota</taxon>
        <taxon>Glomeromycotina</taxon>
        <taxon>Glomeromycetes</taxon>
        <taxon>Diversisporales</taxon>
        <taxon>Gigasporaceae</taxon>
        <taxon>Gigaspora</taxon>
    </lineage>
</organism>
<keyword evidence="3" id="KW-1185">Reference proteome</keyword>
<feature type="region of interest" description="Disordered" evidence="1">
    <location>
        <begin position="1"/>
        <end position="22"/>
    </location>
</feature>
<reference evidence="2 3" key="1">
    <citation type="submission" date="2021-06" db="EMBL/GenBank/DDBJ databases">
        <authorList>
            <person name="Kallberg Y."/>
            <person name="Tangrot J."/>
            <person name="Rosling A."/>
        </authorList>
    </citation>
    <scope>NUCLEOTIDE SEQUENCE [LARGE SCALE GENOMIC DNA]</scope>
    <source>
        <strain evidence="2 3">120-4 pot B 10/14</strain>
    </source>
</reference>
<feature type="non-terminal residue" evidence="2">
    <location>
        <position position="1"/>
    </location>
</feature>
<feature type="non-terminal residue" evidence="2">
    <location>
        <position position="44"/>
    </location>
</feature>
<proteinExistence type="predicted"/>
<evidence type="ECO:0000313" key="3">
    <source>
        <dbReference type="Proteomes" id="UP000789901"/>
    </source>
</evidence>
<protein>
    <submittedName>
        <fullName evidence="2">26987_t:CDS:1</fullName>
    </submittedName>
</protein>
<accession>A0ABN7WSP9</accession>
<evidence type="ECO:0000313" key="2">
    <source>
        <dbReference type="EMBL" id="CAG8839880.1"/>
    </source>
</evidence>
<dbReference type="EMBL" id="CAJVQB010061476">
    <property type="protein sequence ID" value="CAG8839880.1"/>
    <property type="molecule type" value="Genomic_DNA"/>
</dbReference>
<sequence length="44" mass="4923">KVDEAEIDKADNANETDNADKVDDIDDAKMVVNQHILQAIQIQE</sequence>